<name>A0ABN7W2N0_GIGMA</name>
<evidence type="ECO:0000313" key="1">
    <source>
        <dbReference type="EMBL" id="CAG8813653.1"/>
    </source>
</evidence>
<accession>A0ABN7W2N0</accession>
<reference evidence="1 2" key="1">
    <citation type="submission" date="2021-06" db="EMBL/GenBank/DDBJ databases">
        <authorList>
            <person name="Kallberg Y."/>
            <person name="Tangrot J."/>
            <person name="Rosling A."/>
        </authorList>
    </citation>
    <scope>NUCLEOTIDE SEQUENCE [LARGE SCALE GENOMIC DNA]</scope>
    <source>
        <strain evidence="1 2">120-4 pot B 10/14</strain>
    </source>
</reference>
<sequence length="86" mass="10039">MPDSLKNFSDKSQEGITQWFKTAKTIAVQRNINKNNITNVENQQITEDLIDHLRQTYYQANQTSLGRVFGIKATVKSKFEILEHRR</sequence>
<keyword evidence="2" id="KW-1185">Reference proteome</keyword>
<comment type="caution">
    <text evidence="1">The sequence shown here is derived from an EMBL/GenBank/DDBJ whole genome shotgun (WGS) entry which is preliminary data.</text>
</comment>
<feature type="non-terminal residue" evidence="1">
    <location>
        <position position="86"/>
    </location>
</feature>
<organism evidence="1 2">
    <name type="scientific">Gigaspora margarita</name>
    <dbReference type="NCBI Taxonomy" id="4874"/>
    <lineage>
        <taxon>Eukaryota</taxon>
        <taxon>Fungi</taxon>
        <taxon>Fungi incertae sedis</taxon>
        <taxon>Mucoromycota</taxon>
        <taxon>Glomeromycotina</taxon>
        <taxon>Glomeromycetes</taxon>
        <taxon>Diversisporales</taxon>
        <taxon>Gigasporaceae</taxon>
        <taxon>Gigaspora</taxon>
    </lineage>
</organism>
<dbReference type="EMBL" id="CAJVQB010029158">
    <property type="protein sequence ID" value="CAG8813653.1"/>
    <property type="molecule type" value="Genomic_DNA"/>
</dbReference>
<evidence type="ECO:0000313" key="2">
    <source>
        <dbReference type="Proteomes" id="UP000789901"/>
    </source>
</evidence>
<gene>
    <name evidence="1" type="ORF">GMARGA_LOCUS25844</name>
</gene>
<dbReference type="Proteomes" id="UP000789901">
    <property type="component" value="Unassembled WGS sequence"/>
</dbReference>
<protein>
    <submittedName>
        <fullName evidence="1">6359_t:CDS:1</fullName>
    </submittedName>
</protein>
<proteinExistence type="predicted"/>